<organism evidence="12 13">
    <name type="scientific">Mediterraneibacter gnavus</name>
    <name type="common">Ruminococcus gnavus</name>
    <dbReference type="NCBI Taxonomy" id="33038"/>
    <lineage>
        <taxon>Bacteria</taxon>
        <taxon>Bacillati</taxon>
        <taxon>Bacillota</taxon>
        <taxon>Clostridia</taxon>
        <taxon>Lachnospirales</taxon>
        <taxon>Lachnospiraceae</taxon>
        <taxon>Mediterraneibacter</taxon>
    </lineage>
</organism>
<feature type="transmembrane region" description="Helical" evidence="9">
    <location>
        <begin position="254"/>
        <end position="274"/>
    </location>
</feature>
<dbReference type="InterPro" id="IPR050864">
    <property type="entry name" value="Bacterial_PTS_Sugar_Transport"/>
</dbReference>
<accession>A0A2N5NNT1</accession>
<evidence type="ECO:0000256" key="3">
    <source>
        <dbReference type="ARBA" id="ARBA00022475"/>
    </source>
</evidence>
<evidence type="ECO:0000256" key="4">
    <source>
        <dbReference type="ARBA" id="ARBA00022597"/>
    </source>
</evidence>
<keyword evidence="4" id="KW-0762">Sugar transport</keyword>
<keyword evidence="3" id="KW-1003">Cell membrane</keyword>
<keyword evidence="8 9" id="KW-0472">Membrane</keyword>
<evidence type="ECO:0000259" key="10">
    <source>
        <dbReference type="PROSITE" id="PS51104"/>
    </source>
</evidence>
<dbReference type="GO" id="GO:0090563">
    <property type="term" value="F:protein-phosphocysteine-sugar phosphotransferase activity"/>
    <property type="evidence" value="ECO:0007669"/>
    <property type="project" value="TreeGrafter"/>
</dbReference>
<keyword evidence="6 9" id="KW-0812">Transmembrane</keyword>
<dbReference type="Pfam" id="PF02378">
    <property type="entry name" value="PTS_EIIC"/>
    <property type="match status" value="1"/>
</dbReference>
<feature type="transmembrane region" description="Helical" evidence="9">
    <location>
        <begin position="12"/>
        <end position="37"/>
    </location>
</feature>
<evidence type="ECO:0000313" key="12">
    <source>
        <dbReference type="EMBL" id="RHG86564.1"/>
    </source>
</evidence>
<evidence type="ECO:0000256" key="5">
    <source>
        <dbReference type="ARBA" id="ARBA00022683"/>
    </source>
</evidence>
<reference evidence="12 13" key="1">
    <citation type="submission" date="2018-08" db="EMBL/GenBank/DDBJ databases">
        <title>A genome reference for cultivated species of the human gut microbiota.</title>
        <authorList>
            <person name="Zou Y."/>
            <person name="Xue W."/>
            <person name="Luo G."/>
        </authorList>
    </citation>
    <scope>NUCLEOTIDE SEQUENCE [LARGE SCALE GENOMIC DNA]</scope>
    <source>
        <strain evidence="12 13">AM21-18</strain>
    </source>
</reference>
<evidence type="ECO:0000256" key="6">
    <source>
        <dbReference type="ARBA" id="ARBA00022692"/>
    </source>
</evidence>
<protein>
    <submittedName>
        <fullName evidence="12">PTS fructose-like transporter subunit EIIC</fullName>
    </submittedName>
    <submittedName>
        <fullName evidence="11">PTS transporter subunit EIIC</fullName>
    </submittedName>
</protein>
<dbReference type="AlphaFoldDB" id="A0A2N5NNT1"/>
<feature type="transmembrane region" description="Helical" evidence="9">
    <location>
        <begin position="221"/>
        <end position="242"/>
    </location>
</feature>
<gene>
    <name evidence="12" type="ORF">DW243_04805</name>
    <name evidence="11" type="ORF">G4981_00100</name>
</gene>
<evidence type="ECO:0000313" key="11">
    <source>
        <dbReference type="EMBL" id="NSI63712.1"/>
    </source>
</evidence>
<proteinExistence type="predicted"/>
<sequence length="355" mass="37437">MGDFKIKEIKNYMMTGISYLIPVCIIGGMFFAISIGFGGEYVQDQGIVVANQFLANLQTIGSSGLFIMIPVVGAYIAYAIAGKPALAPAFVLCYMANIEVGATATKTGFLGALLLGLATGIMVSYLKKIKWPDMIKPIVPIIIIPLVTVFVLGMTYIYVLLAPLSMFVNALTGLLEGLSTTSMILVAVVIGIMLAVDMGGPINKTCTLFLYMMAETGRYEFFAFLAAGACIPAIGMGIATFISKKRYTENERVAGITSFIMGCMGLTEGAIPLAAVDPARVIPSICVGGAVGNALVYLFGCINYCPHGGFIVIPAITGKLGYVIAVLAGSAVTAIMVNLLKKPVQVKAADNRKED</sequence>
<feature type="transmembrane region" description="Helical" evidence="9">
    <location>
        <begin position="320"/>
        <end position="340"/>
    </location>
</feature>
<dbReference type="InterPro" id="IPR013014">
    <property type="entry name" value="PTS_EIIC_2"/>
</dbReference>
<dbReference type="EMBL" id="QRIS01000006">
    <property type="protein sequence ID" value="RHG86564.1"/>
    <property type="molecule type" value="Genomic_DNA"/>
</dbReference>
<reference evidence="11" key="2">
    <citation type="journal article" date="2020" name="Cell Host Microbe">
        <title>Functional and Genomic Variation between Human-Derived Isolates of Lachnospiraceae Reveals Inter- and Intra-Species Diversity.</title>
        <authorList>
            <person name="Sorbara M.T."/>
            <person name="Littmann E.R."/>
            <person name="Fontana E."/>
            <person name="Moody T.U."/>
            <person name="Kohout C.E."/>
            <person name="Gjonbalaj M."/>
            <person name="Eaton V."/>
            <person name="Seok R."/>
            <person name="Leiner I.M."/>
            <person name="Pamer E.G."/>
        </authorList>
    </citation>
    <scope>NUCLEOTIDE SEQUENCE</scope>
    <source>
        <strain evidence="11">MSK.11.9</strain>
    </source>
</reference>
<evidence type="ECO:0000256" key="1">
    <source>
        <dbReference type="ARBA" id="ARBA00004429"/>
    </source>
</evidence>
<dbReference type="NCBIfam" id="TIGR01427">
    <property type="entry name" value="PTS_IIC_fructo"/>
    <property type="match status" value="1"/>
</dbReference>
<evidence type="ECO:0000256" key="2">
    <source>
        <dbReference type="ARBA" id="ARBA00022448"/>
    </source>
</evidence>
<dbReference type="GO" id="GO:0009401">
    <property type="term" value="P:phosphoenolpyruvate-dependent sugar phosphotransferase system"/>
    <property type="evidence" value="ECO:0007669"/>
    <property type="project" value="UniProtKB-KW"/>
</dbReference>
<reference evidence="11" key="3">
    <citation type="submission" date="2020-02" db="EMBL/GenBank/DDBJ databases">
        <authorList>
            <person name="Littmann E."/>
            <person name="Sorbara M."/>
        </authorList>
    </citation>
    <scope>NUCLEOTIDE SEQUENCE</scope>
    <source>
        <strain evidence="11">MSK.11.9</strain>
    </source>
</reference>
<dbReference type="GO" id="GO:0008982">
    <property type="term" value="F:protein-N(PI)-phosphohistidine-sugar phosphotransferase activity"/>
    <property type="evidence" value="ECO:0007669"/>
    <property type="project" value="InterPro"/>
</dbReference>
<dbReference type="GO" id="GO:0005351">
    <property type="term" value="F:carbohydrate:proton symporter activity"/>
    <property type="evidence" value="ECO:0007669"/>
    <property type="project" value="InterPro"/>
</dbReference>
<evidence type="ECO:0000256" key="8">
    <source>
        <dbReference type="ARBA" id="ARBA00023136"/>
    </source>
</evidence>
<keyword evidence="7 9" id="KW-1133">Transmembrane helix</keyword>
<dbReference type="PANTHER" id="PTHR30505">
    <property type="entry name" value="FRUCTOSE-LIKE PERMEASE"/>
    <property type="match status" value="1"/>
</dbReference>
<dbReference type="EMBL" id="JAAIRY010000001">
    <property type="protein sequence ID" value="NSI63712.1"/>
    <property type="molecule type" value="Genomic_DNA"/>
</dbReference>
<keyword evidence="5" id="KW-0598">Phosphotransferase system</keyword>
<evidence type="ECO:0000313" key="13">
    <source>
        <dbReference type="Proteomes" id="UP000283981"/>
    </source>
</evidence>
<feature type="transmembrane region" description="Helical" evidence="9">
    <location>
        <begin position="181"/>
        <end position="200"/>
    </location>
</feature>
<dbReference type="GO" id="GO:0005886">
    <property type="term" value="C:plasma membrane"/>
    <property type="evidence" value="ECO:0007669"/>
    <property type="project" value="UniProtKB-SubCell"/>
</dbReference>
<feature type="transmembrane region" description="Helical" evidence="9">
    <location>
        <begin position="57"/>
        <end position="78"/>
    </location>
</feature>
<name>A0A2N5NNT1_MEDGN</name>
<dbReference type="Proteomes" id="UP001296581">
    <property type="component" value="Unassembled WGS sequence"/>
</dbReference>
<feature type="transmembrane region" description="Helical" evidence="9">
    <location>
        <begin position="108"/>
        <end position="126"/>
    </location>
</feature>
<dbReference type="RefSeq" id="WP_055168296.1">
    <property type="nucleotide sequence ID" value="NZ_CYZG01000001.1"/>
</dbReference>
<feature type="transmembrane region" description="Helical" evidence="9">
    <location>
        <begin position="138"/>
        <end position="161"/>
    </location>
</feature>
<dbReference type="PANTHER" id="PTHR30505:SF0">
    <property type="entry name" value="FRUCTOSE-LIKE PTS SYSTEM EIIBC COMPONENT-RELATED"/>
    <property type="match status" value="1"/>
</dbReference>
<dbReference type="Proteomes" id="UP000283981">
    <property type="component" value="Unassembled WGS sequence"/>
</dbReference>
<feature type="domain" description="PTS EIIC type-2" evidence="10">
    <location>
        <begin position="9"/>
        <end position="350"/>
    </location>
</feature>
<comment type="caution">
    <text evidence="12">The sequence shown here is derived from an EMBL/GenBank/DDBJ whole genome shotgun (WGS) entry which is preliminary data.</text>
</comment>
<dbReference type="InterPro" id="IPR003352">
    <property type="entry name" value="PTS_EIIC"/>
</dbReference>
<evidence type="ECO:0000256" key="9">
    <source>
        <dbReference type="SAM" id="Phobius"/>
    </source>
</evidence>
<keyword evidence="2" id="KW-0813">Transport</keyword>
<evidence type="ECO:0000256" key="7">
    <source>
        <dbReference type="ARBA" id="ARBA00022989"/>
    </source>
</evidence>
<dbReference type="PROSITE" id="PS51104">
    <property type="entry name" value="PTS_EIIC_TYPE_2"/>
    <property type="match status" value="1"/>
</dbReference>
<comment type="subcellular location">
    <subcellularLocation>
        <location evidence="1">Cell inner membrane</location>
        <topology evidence="1">Multi-pass membrane protein</topology>
    </subcellularLocation>
</comment>
<dbReference type="InterPro" id="IPR006327">
    <property type="entry name" value="PTS_IIC_fruc"/>
</dbReference>
<feature type="transmembrane region" description="Helical" evidence="9">
    <location>
        <begin position="281"/>
        <end position="300"/>
    </location>
</feature>